<evidence type="ECO:0000313" key="1">
    <source>
        <dbReference type="EMBL" id="GAA0739655.1"/>
    </source>
</evidence>
<comment type="caution">
    <text evidence="1">The sequence shown here is derived from an EMBL/GenBank/DDBJ whole genome shotgun (WGS) entry which is preliminary data.</text>
</comment>
<dbReference type="InterPro" id="IPR009553">
    <property type="entry name" value="DUF1173"/>
</dbReference>
<dbReference type="Pfam" id="PF06666">
    <property type="entry name" value="DUF1173"/>
    <property type="match status" value="1"/>
</dbReference>
<name>A0ABN1JH09_9BURK</name>
<gene>
    <name evidence="1" type="ORF">GCM10009107_00570</name>
</gene>
<proteinExistence type="predicted"/>
<dbReference type="Proteomes" id="UP001500279">
    <property type="component" value="Unassembled WGS sequence"/>
</dbReference>
<keyword evidence="2" id="KW-1185">Reference proteome</keyword>
<organism evidence="1 2">
    <name type="scientific">Ideonella azotifigens</name>
    <dbReference type="NCBI Taxonomy" id="513160"/>
    <lineage>
        <taxon>Bacteria</taxon>
        <taxon>Pseudomonadati</taxon>
        <taxon>Pseudomonadota</taxon>
        <taxon>Betaproteobacteria</taxon>
        <taxon>Burkholderiales</taxon>
        <taxon>Sphaerotilaceae</taxon>
        <taxon>Ideonella</taxon>
    </lineage>
</organism>
<protein>
    <submittedName>
        <fullName evidence="1">DUF1173 domain-containing protein</fullName>
    </submittedName>
</protein>
<dbReference type="RefSeq" id="WP_141284055.1">
    <property type="nucleotide sequence ID" value="NZ_VIDT01000001.1"/>
</dbReference>
<dbReference type="EMBL" id="BAAAEW010000001">
    <property type="protein sequence ID" value="GAA0739655.1"/>
    <property type="molecule type" value="Genomic_DNA"/>
</dbReference>
<sequence length="409" mass="45843">MEALTAAYEVGGRRFEIGSPGLVAAIAEAYAARLRPRCMCFAEGVEMYVARVANGHIVKRMPGTGSRHAPNCPSYELPAEFYELNQTLGSAITEDLSTGNITLKLDFSLSKLDRRPATSAPCRVNGGSVSRDARLSMRSLLHYLWDQAELTHWHPGFEGKRSWATVRRHLLRAAEGKFARHAELLGRLYVPEVFCVPRRDEINARRIARCARISAAQGRAQHLMLLIAELKEIVPTRFGARATVKHLPDLAFALDERLYRRLCRRFEPELSMWGSAPDLHMVIIATFGVSTLGVPTISELSLMPVNRQWLPVQDTFECLLLDTLARENRHFIKVLRYDMPLEVLLPAAALTDIEQSPLALYLWRSLDVDQSAVNPTLDHTDPLGTTSAWVWRDLGAEMPPLPRPTMQGS</sequence>
<reference evidence="1 2" key="1">
    <citation type="journal article" date="2019" name="Int. J. Syst. Evol. Microbiol.">
        <title>The Global Catalogue of Microorganisms (GCM) 10K type strain sequencing project: providing services to taxonomists for standard genome sequencing and annotation.</title>
        <authorList>
            <consortium name="The Broad Institute Genomics Platform"/>
            <consortium name="The Broad Institute Genome Sequencing Center for Infectious Disease"/>
            <person name="Wu L."/>
            <person name="Ma J."/>
        </authorList>
    </citation>
    <scope>NUCLEOTIDE SEQUENCE [LARGE SCALE GENOMIC DNA]</scope>
    <source>
        <strain evidence="1 2">JCM 15503</strain>
    </source>
</reference>
<accession>A0ABN1JH09</accession>
<evidence type="ECO:0000313" key="2">
    <source>
        <dbReference type="Proteomes" id="UP001500279"/>
    </source>
</evidence>